<evidence type="ECO:0000313" key="3">
    <source>
        <dbReference type="Proteomes" id="UP000563151"/>
    </source>
</evidence>
<comment type="caution">
    <text evidence="2">The sequence shown here is derived from an EMBL/GenBank/DDBJ whole genome shotgun (WGS) entry which is preliminary data.</text>
</comment>
<protein>
    <submittedName>
        <fullName evidence="2">Oxidoreductase</fullName>
    </submittedName>
</protein>
<dbReference type="PANTHER" id="PTHR42956:SF1">
    <property type="entry name" value="NITROGENASE IRON-MOLYBDENUM COFACTOR BIOSYNTHESIS PROTEIN NIFE"/>
    <property type="match status" value="1"/>
</dbReference>
<feature type="domain" description="Nitrogenase/oxidoreductase component 1" evidence="1">
    <location>
        <begin position="14"/>
        <end position="427"/>
    </location>
</feature>
<dbReference type="AlphaFoldDB" id="A0A923EBR7"/>
<dbReference type="InterPro" id="IPR000510">
    <property type="entry name" value="Nase/OxRdtase_comp1"/>
</dbReference>
<evidence type="ECO:0000313" key="2">
    <source>
        <dbReference type="EMBL" id="MBC2398039.1"/>
    </source>
</evidence>
<dbReference type="EMBL" id="JAAZWO010000009">
    <property type="protein sequence ID" value="MBC2398039.1"/>
    <property type="molecule type" value="Genomic_DNA"/>
</dbReference>
<proteinExistence type="predicted"/>
<keyword evidence="3" id="KW-1185">Reference proteome</keyword>
<dbReference type="Gene3D" id="3.40.50.1980">
    <property type="entry name" value="Nitrogenase molybdenum iron protein domain"/>
    <property type="match status" value="3"/>
</dbReference>
<sequence length="433" mass="48412">MKNYFPNIMPDSLTGALLAIEGIKDAAVILNGPTGCKLYHSAVSDAQMPAQANYDPLSYPEEFYFGQPRIPCTYVDGYDYVYGCSDKLTRLLKDIKRRNYNLLAVVNSPGAALIGDDLDRLIKNEVENIPYFSMESTGFSGEFEHGFYNAIIKVLSSMLGERKEVIPKTVNLLGISIYNKYYEGNIEEIKRLLKLCGIEVISNICAGETTENIKNAIKAEYNIVIYPEYGLDLAKWMKEKYNIPYIYAEEGIPIGFEATENLINNVCEKLNGNKKLFTEESEKARGRSYLYLSRVTSFIGLPKGATFSIKAEASIAYALTKWLCSYLGMIPVSIEITAGKGNIFYEKLKDFLQNIGYTKSLNKLIHESTGNMVFSDGNTILQLRMDNKNFTGIEIGLPCLGYVHVVPKSILGISGALMLIEHILNGVQFLNLF</sequence>
<dbReference type="RefSeq" id="WP_035149227.1">
    <property type="nucleotide sequence ID" value="NZ_JAAZWO010000009.1"/>
</dbReference>
<dbReference type="SUPFAM" id="SSF53807">
    <property type="entry name" value="Helical backbone' metal receptor"/>
    <property type="match status" value="1"/>
</dbReference>
<dbReference type="PANTHER" id="PTHR42956">
    <property type="entry name" value="NITROGENASE IRON-MOLYBDENUM COFACTOR BIOSYNTHESIS PROTEIN NIFE"/>
    <property type="match status" value="1"/>
</dbReference>
<dbReference type="InterPro" id="IPR049939">
    <property type="entry name" value="NifE-like"/>
</dbReference>
<name>A0A923EBR7_CLOTT</name>
<dbReference type="CDD" id="cd00316">
    <property type="entry name" value="Oxidoreductase_nitrogenase"/>
    <property type="match status" value="1"/>
</dbReference>
<evidence type="ECO:0000259" key="1">
    <source>
        <dbReference type="Pfam" id="PF00148"/>
    </source>
</evidence>
<dbReference type="GO" id="GO:0016491">
    <property type="term" value="F:oxidoreductase activity"/>
    <property type="evidence" value="ECO:0007669"/>
    <property type="project" value="InterPro"/>
</dbReference>
<accession>A0A923EBR7</accession>
<dbReference type="Proteomes" id="UP000563151">
    <property type="component" value="Unassembled WGS sequence"/>
</dbReference>
<dbReference type="Pfam" id="PF00148">
    <property type="entry name" value="Oxidored_nitro"/>
    <property type="match status" value="1"/>
</dbReference>
<reference evidence="2 3" key="1">
    <citation type="submission" date="2020-04" db="EMBL/GenBank/DDBJ databases">
        <title>Genomic insights into acetone-butanol-ethanol (ABE) fermentation by sequencing solventogenic clostridia strains.</title>
        <authorList>
            <person name="Brown S."/>
        </authorList>
    </citation>
    <scope>NUCLEOTIDE SEQUENCE [LARGE SCALE GENOMIC DNA]</scope>
    <source>
        <strain evidence="2 3">DJ011</strain>
    </source>
</reference>
<gene>
    <name evidence="2" type="ORF">HGG79_09660</name>
</gene>
<organism evidence="2 3">
    <name type="scientific">Clostridium tetanomorphum</name>
    <dbReference type="NCBI Taxonomy" id="1553"/>
    <lineage>
        <taxon>Bacteria</taxon>
        <taxon>Bacillati</taxon>
        <taxon>Bacillota</taxon>
        <taxon>Clostridia</taxon>
        <taxon>Eubacteriales</taxon>
        <taxon>Clostridiaceae</taxon>
        <taxon>Clostridium</taxon>
    </lineage>
</organism>